<dbReference type="RefSeq" id="WP_106394535.1">
    <property type="nucleotide sequence ID" value="NZ_PVNK01000232.1"/>
</dbReference>
<comment type="catalytic activity">
    <reaction evidence="1 10">
        <text>D-fructose 6-phosphate + L-glutamine = D-glucosamine 6-phosphate + L-glutamate</text>
        <dbReference type="Rhea" id="RHEA:13237"/>
        <dbReference type="ChEBI" id="CHEBI:29985"/>
        <dbReference type="ChEBI" id="CHEBI:58359"/>
        <dbReference type="ChEBI" id="CHEBI:58725"/>
        <dbReference type="ChEBI" id="CHEBI:61527"/>
        <dbReference type="EC" id="2.6.1.16"/>
    </reaction>
</comment>
<dbReference type="InterPro" id="IPR017932">
    <property type="entry name" value="GATase_2_dom"/>
</dbReference>
<dbReference type="OrthoDB" id="9761808at2"/>
<evidence type="ECO:0000256" key="7">
    <source>
        <dbReference type="ARBA" id="ARBA00022679"/>
    </source>
</evidence>
<dbReference type="FunFam" id="3.40.50.10490:FF:000001">
    <property type="entry name" value="Glutamine--fructose-6-phosphate aminotransferase [isomerizing]"/>
    <property type="match status" value="1"/>
</dbReference>
<dbReference type="InterPro" id="IPR035466">
    <property type="entry name" value="GlmS/AgaS_SIS"/>
</dbReference>
<dbReference type="HAMAP" id="MF_00164">
    <property type="entry name" value="GlmS"/>
    <property type="match status" value="1"/>
</dbReference>
<dbReference type="PROSITE" id="PS51464">
    <property type="entry name" value="SIS"/>
    <property type="match status" value="2"/>
</dbReference>
<comment type="function">
    <text evidence="10">Catalyzes the first step in hexosamine metabolism, converting fructose-6P into glucosamine-6P using glutamine as a nitrogen source.</text>
</comment>
<dbReference type="PANTHER" id="PTHR10937:SF0">
    <property type="entry name" value="GLUTAMINE--FRUCTOSE-6-PHOSPHATE TRANSAMINASE (ISOMERIZING)"/>
    <property type="match status" value="1"/>
</dbReference>
<dbReference type="FunFam" id="3.40.50.10490:FF:000002">
    <property type="entry name" value="Glutamine--fructose-6-phosphate aminotransferase [isomerizing]"/>
    <property type="match status" value="1"/>
</dbReference>
<dbReference type="SUPFAM" id="SSF56235">
    <property type="entry name" value="N-terminal nucleophile aminohydrolases (Ntn hydrolases)"/>
    <property type="match status" value="1"/>
</dbReference>
<evidence type="ECO:0000256" key="10">
    <source>
        <dbReference type="HAMAP-Rule" id="MF_00164"/>
    </source>
</evidence>
<dbReference type="GO" id="GO:0097367">
    <property type="term" value="F:carbohydrate derivative binding"/>
    <property type="evidence" value="ECO:0007669"/>
    <property type="project" value="InterPro"/>
</dbReference>
<evidence type="ECO:0000256" key="4">
    <source>
        <dbReference type="ARBA" id="ARBA00016090"/>
    </source>
</evidence>
<dbReference type="GO" id="GO:0004360">
    <property type="term" value="F:glutamine-fructose-6-phosphate transaminase (isomerizing) activity"/>
    <property type="evidence" value="ECO:0007669"/>
    <property type="project" value="UniProtKB-UniRule"/>
</dbReference>
<protein>
    <recommendedName>
        <fullName evidence="4 10">Glutamine--fructose-6-phosphate aminotransferase [isomerizing]</fullName>
        <ecNumber evidence="3 10">2.6.1.16</ecNumber>
    </recommendedName>
    <alternativeName>
        <fullName evidence="10">D-fructose-6-phosphate amidotransferase</fullName>
    </alternativeName>
    <alternativeName>
        <fullName evidence="10">GFAT</fullName>
    </alternativeName>
    <alternativeName>
        <fullName evidence="10">Glucosamine-6-phosphate synthase</fullName>
    </alternativeName>
    <alternativeName>
        <fullName evidence="10">Hexosephosphate aminotransferase</fullName>
    </alternativeName>
    <alternativeName>
        <fullName evidence="10">L-glutamine--D-fructose-6-phosphate amidotransferase</fullName>
    </alternativeName>
</protein>
<comment type="subunit">
    <text evidence="10">Homodimer.</text>
</comment>
<dbReference type="GO" id="GO:0005829">
    <property type="term" value="C:cytosol"/>
    <property type="evidence" value="ECO:0007669"/>
    <property type="project" value="TreeGrafter"/>
</dbReference>
<comment type="caution">
    <text evidence="13">The sequence shown here is derived from an EMBL/GenBank/DDBJ whole genome shotgun (WGS) entry which is preliminary data.</text>
</comment>
<reference evidence="13 14" key="1">
    <citation type="submission" date="2018-03" db="EMBL/GenBank/DDBJ databases">
        <title>Draft Genome Sequences of the Obligatory Marine Myxobacteria Enhygromyxa salina SWB005.</title>
        <authorList>
            <person name="Poehlein A."/>
            <person name="Moghaddam J.A."/>
            <person name="Harms H."/>
            <person name="Alanjari M."/>
            <person name="Koenig G.M."/>
            <person name="Daniel R."/>
            <person name="Schaeberle T.F."/>
        </authorList>
    </citation>
    <scope>NUCLEOTIDE SEQUENCE [LARGE SCALE GENOMIC DNA]</scope>
    <source>
        <strain evidence="13 14">SWB005</strain>
    </source>
</reference>
<dbReference type="Pfam" id="PF13522">
    <property type="entry name" value="GATase_6"/>
    <property type="match status" value="1"/>
</dbReference>
<dbReference type="Proteomes" id="UP000237968">
    <property type="component" value="Unassembled WGS sequence"/>
</dbReference>
<dbReference type="GO" id="GO:0006487">
    <property type="term" value="P:protein N-linked glycosylation"/>
    <property type="evidence" value="ECO:0007669"/>
    <property type="project" value="TreeGrafter"/>
</dbReference>
<evidence type="ECO:0000256" key="8">
    <source>
        <dbReference type="ARBA" id="ARBA00022737"/>
    </source>
</evidence>
<dbReference type="InterPro" id="IPR001347">
    <property type="entry name" value="SIS_dom"/>
</dbReference>
<dbReference type="Pfam" id="PF01380">
    <property type="entry name" value="SIS"/>
    <property type="match status" value="2"/>
</dbReference>
<dbReference type="PROSITE" id="PS51278">
    <property type="entry name" value="GATASE_TYPE_2"/>
    <property type="match status" value="1"/>
</dbReference>
<dbReference type="FunFam" id="3.60.20.10:FF:000006">
    <property type="entry name" value="Glutamine--fructose-6-phosphate aminotransferase [isomerizing]"/>
    <property type="match status" value="1"/>
</dbReference>
<dbReference type="Gene3D" id="3.60.20.10">
    <property type="entry name" value="Glutamine Phosphoribosylpyrophosphate, subunit 1, domain 1"/>
    <property type="match status" value="1"/>
</dbReference>
<dbReference type="GO" id="GO:0006002">
    <property type="term" value="P:fructose 6-phosphate metabolic process"/>
    <property type="evidence" value="ECO:0007669"/>
    <property type="project" value="TreeGrafter"/>
</dbReference>
<dbReference type="InterPro" id="IPR047084">
    <property type="entry name" value="GFAT_N"/>
</dbReference>
<dbReference type="NCBIfam" id="TIGR01135">
    <property type="entry name" value="glmS"/>
    <property type="match status" value="1"/>
</dbReference>
<feature type="active site" description="For Fru-6P isomerization activity" evidence="10">
    <location>
        <position position="620"/>
    </location>
</feature>
<dbReference type="InterPro" id="IPR046348">
    <property type="entry name" value="SIS_dom_sf"/>
</dbReference>
<accession>A0A2S9XFX6</accession>
<evidence type="ECO:0000256" key="5">
    <source>
        <dbReference type="ARBA" id="ARBA00022490"/>
    </source>
</evidence>
<dbReference type="InterPro" id="IPR035490">
    <property type="entry name" value="GlmS/FrlB_SIS"/>
</dbReference>
<dbReference type="NCBIfam" id="NF001484">
    <property type="entry name" value="PRK00331.1"/>
    <property type="match status" value="1"/>
</dbReference>
<dbReference type="CDD" id="cd05008">
    <property type="entry name" value="SIS_GlmS_GlmD_1"/>
    <property type="match status" value="1"/>
</dbReference>
<dbReference type="InterPro" id="IPR029055">
    <property type="entry name" value="Ntn_hydrolases_N"/>
</dbReference>
<feature type="active site" description="Nucleophile; for GATase activity" evidence="10">
    <location>
        <position position="2"/>
    </location>
</feature>
<keyword evidence="14" id="KW-1185">Reference proteome</keyword>
<evidence type="ECO:0000259" key="11">
    <source>
        <dbReference type="PROSITE" id="PS51278"/>
    </source>
</evidence>
<dbReference type="GO" id="GO:0046349">
    <property type="term" value="P:amino sugar biosynthetic process"/>
    <property type="evidence" value="ECO:0007669"/>
    <property type="project" value="UniProtKB-ARBA"/>
</dbReference>
<dbReference type="EMBL" id="PVNK01000232">
    <property type="protein sequence ID" value="PRP91737.1"/>
    <property type="molecule type" value="Genomic_DNA"/>
</dbReference>
<evidence type="ECO:0000313" key="14">
    <source>
        <dbReference type="Proteomes" id="UP000237968"/>
    </source>
</evidence>
<dbReference type="Gene3D" id="3.40.50.10490">
    <property type="entry name" value="Glucose-6-phosphate isomerase like protein, domain 1"/>
    <property type="match status" value="2"/>
</dbReference>
<dbReference type="SUPFAM" id="SSF53697">
    <property type="entry name" value="SIS domain"/>
    <property type="match status" value="1"/>
</dbReference>
<dbReference type="PANTHER" id="PTHR10937">
    <property type="entry name" value="GLUCOSAMINE--FRUCTOSE-6-PHOSPHATE AMINOTRANSFERASE, ISOMERIZING"/>
    <property type="match status" value="1"/>
</dbReference>
<keyword evidence="6 10" id="KW-0032">Aminotransferase</keyword>
<dbReference type="CDD" id="cd05009">
    <property type="entry name" value="SIS_GlmS_GlmD_2"/>
    <property type="match status" value="1"/>
</dbReference>
<evidence type="ECO:0000256" key="3">
    <source>
        <dbReference type="ARBA" id="ARBA00012916"/>
    </source>
</evidence>
<dbReference type="EC" id="2.6.1.16" evidence="3 10"/>
<keyword evidence="5 10" id="KW-0963">Cytoplasm</keyword>
<feature type="initiator methionine" description="Removed" evidence="10">
    <location>
        <position position="1"/>
    </location>
</feature>
<keyword evidence="9" id="KW-0315">Glutamine amidotransferase</keyword>
<feature type="domain" description="SIS" evidence="12">
    <location>
        <begin position="302"/>
        <end position="441"/>
    </location>
</feature>
<dbReference type="GO" id="GO:0006047">
    <property type="term" value="P:UDP-N-acetylglucosamine metabolic process"/>
    <property type="evidence" value="ECO:0007669"/>
    <property type="project" value="TreeGrafter"/>
</dbReference>
<dbReference type="GO" id="GO:0005975">
    <property type="term" value="P:carbohydrate metabolic process"/>
    <property type="evidence" value="ECO:0007669"/>
    <property type="project" value="UniProtKB-UniRule"/>
</dbReference>
<sequence length="625" mass="67063">MCGIIGYTGPRSAAPILVEGLRRLEYRGYDSAGVALIDPGRTPPMVVTRCEGKIAALAARLEAEPVSGTTGVGHTRWATHGRPCEQNAHPQRAGRVCVVHNGIIENHSRQRAELESRGRVFRSETDTEVVAHLIDEIYDAGPDDLIAAVREAISRLEGAYAICVVHDAHPEQIVAARHASPLLIGLGGEHGEHGLSETFVASDVAAILEHTRTVVDLDDGDIALIDPSGILALLDDDGQPVERGRRRIEWSPLAAEKQGFKHFMLKEIFEQPRAVRDTLIGRLPQTRADADALDFGNLAGLDLATLAERNKITIVACGTSWHAALAGKYLIEQLARLPVEVDLASEFRYREPIVREGDLVLAISQSGETADTKAALQEAQRLGAVGLAICNVVDSSIARAADHVLYTHAGPEISVASTKAFTTQLTMLTMLAVHFGRQTGALADARAGALLDGLREMPVAIDAVLGVQAAIKIIARRWVKARDWLYVGRGLSFPVALEGALKLKEISYVHAEGYASGEMKHGPIALIDESVPVVVLALEGPGYHKTLSNLEEVRSRGAKIIAVATAGDDQIGDVADDVILVPKVDPFLQPILASVPLQLLAYHVADLKGTDVDQPRNLAKSVTVE</sequence>
<feature type="domain" description="Glutamine amidotransferase type-2" evidence="11">
    <location>
        <begin position="2"/>
        <end position="228"/>
    </location>
</feature>
<evidence type="ECO:0000256" key="1">
    <source>
        <dbReference type="ARBA" id="ARBA00001031"/>
    </source>
</evidence>
<keyword evidence="7 10" id="KW-0808">Transferase</keyword>
<evidence type="ECO:0000313" key="13">
    <source>
        <dbReference type="EMBL" id="PRP91737.1"/>
    </source>
</evidence>
<evidence type="ECO:0000256" key="6">
    <source>
        <dbReference type="ARBA" id="ARBA00022576"/>
    </source>
</evidence>
<feature type="domain" description="SIS" evidence="12">
    <location>
        <begin position="474"/>
        <end position="615"/>
    </location>
</feature>
<name>A0A2S9XFX6_9BACT</name>
<evidence type="ECO:0000256" key="2">
    <source>
        <dbReference type="ARBA" id="ARBA00004496"/>
    </source>
</evidence>
<evidence type="ECO:0000256" key="9">
    <source>
        <dbReference type="ARBA" id="ARBA00022962"/>
    </source>
</evidence>
<comment type="subcellular location">
    <subcellularLocation>
        <location evidence="2 10">Cytoplasm</location>
    </subcellularLocation>
</comment>
<proteinExistence type="inferred from homology"/>
<dbReference type="CDD" id="cd00714">
    <property type="entry name" value="GFAT"/>
    <property type="match status" value="1"/>
</dbReference>
<organism evidence="13 14">
    <name type="scientific">Enhygromyxa salina</name>
    <dbReference type="NCBI Taxonomy" id="215803"/>
    <lineage>
        <taxon>Bacteria</taxon>
        <taxon>Pseudomonadati</taxon>
        <taxon>Myxococcota</taxon>
        <taxon>Polyangia</taxon>
        <taxon>Nannocystales</taxon>
        <taxon>Nannocystaceae</taxon>
        <taxon>Enhygromyxa</taxon>
    </lineage>
</organism>
<dbReference type="AlphaFoldDB" id="A0A2S9XFX6"/>
<gene>
    <name evidence="10 13" type="primary">glmS</name>
    <name evidence="13" type="ORF">ENSA5_53170</name>
</gene>
<keyword evidence="8" id="KW-0677">Repeat</keyword>
<evidence type="ECO:0000259" key="12">
    <source>
        <dbReference type="PROSITE" id="PS51464"/>
    </source>
</evidence>
<dbReference type="InterPro" id="IPR005855">
    <property type="entry name" value="GFAT"/>
</dbReference>